<dbReference type="Proteomes" id="UP000286843">
    <property type="component" value="Segment"/>
</dbReference>
<name>A0A3Q9RAH1_9CAUD</name>
<sequence>MRMAVMSSYLAGIPKELHLNDAAEMFVYELLIDHLPVTAPVPRANAL</sequence>
<evidence type="ECO:0000313" key="1">
    <source>
        <dbReference type="EMBL" id="AZV01817.1"/>
    </source>
</evidence>
<accession>A0A3Q9RAH1</accession>
<reference evidence="1 2" key="1">
    <citation type="submission" date="2018-12" db="EMBL/GenBank/DDBJ databases">
        <authorList>
            <person name="Coleman S.T."/>
            <person name="Adewumi O.M."/>
            <person name="Alachi P."/>
            <person name="Anderson S.J."/>
            <person name="Bakarey A.S."/>
            <person name="Beyer A.R."/>
            <person name="Biederman W.H."/>
            <person name="Bollivar D.W."/>
            <person name="Butela K.A."/>
            <person name="Byrum C.A."/>
            <person name="Collins D.P."/>
            <person name="Cresawn S.G."/>
            <person name="Dougan K.E."/>
            <person name="Duffy I."/>
            <person name="Eivazova E.R."/>
            <person name="Engstrom E.M."/>
            <person name="Fallest-Strobl P.C."/>
            <person name="Godde J.S."/>
            <person name="Lee J.S."/>
            <person name="Long J.A."/>
            <person name="Mastrapaolo M.D."/>
            <person name="Mathur V."/>
            <person name="Mesich B.L."/>
            <person name="Mitchell J.C."/>
            <person name="Moore R."/>
            <person name="Pandey S."/>
            <person name="Pollack M.J."/>
            <person name="Porter M.L."/>
            <person name="Reid N.M."/>
            <person name="Salvitti L.R."/>
            <person name="Sayre B.L."/>
            <person name="Schrock T.A."/>
            <person name="Sconiers W.B."/>
            <person name="Sheehy R."/>
            <person name="Shows K.H."/>
            <person name="Sprenkle A.B."/>
            <person name="Swerdlow S.J."/>
            <person name="Theoret J.R."/>
            <person name="Thompson K.M."/>
            <person name="Tibbetts T.J."/>
            <person name="Tigges M."/>
            <person name="Van A.R."/>
            <person name="Washington J.M."/>
            <person name="Windsor E.J."/>
            <person name="Garlena R.A."/>
            <person name="Russell D.A."/>
            <person name="Pope W.H."/>
            <person name="Jacobs-Sera D."/>
            <person name="Hatfull G.F."/>
        </authorList>
    </citation>
    <scope>NUCLEOTIDE SEQUENCE [LARGE SCALE GENOMIC DNA]</scope>
</reference>
<gene>
    <name evidence="1" type="primary">26</name>
    <name evidence="1" type="ORF">SEA_ARMAWEN_26</name>
</gene>
<dbReference type="EMBL" id="MK308638">
    <property type="protein sequence ID" value="AZV01817.1"/>
    <property type="molecule type" value="Genomic_DNA"/>
</dbReference>
<evidence type="ECO:0000313" key="2">
    <source>
        <dbReference type="Proteomes" id="UP000286843"/>
    </source>
</evidence>
<organism evidence="1 2">
    <name type="scientific">Microbacterium phage ArMaWen</name>
    <dbReference type="NCBI Taxonomy" id="2500786"/>
    <lineage>
        <taxon>Viruses</taxon>
        <taxon>Duplodnaviria</taxon>
        <taxon>Heunggongvirae</taxon>
        <taxon>Uroviricota</taxon>
        <taxon>Caudoviricetes</taxon>
        <taxon>Eekayvirinae</taxon>
        <taxon>Tinytimothyvirus</taxon>
        <taxon>Tinytimothyvirus alex44</taxon>
    </lineage>
</organism>
<proteinExistence type="predicted"/>
<protein>
    <submittedName>
        <fullName evidence="1">Uncharacterized protein</fullName>
    </submittedName>
</protein>